<dbReference type="KEGG" id="vg:30523059"/>
<protein>
    <submittedName>
        <fullName evidence="1">Uncharacterized protein</fullName>
    </submittedName>
</protein>
<evidence type="ECO:0000313" key="1">
    <source>
        <dbReference type="EMBL" id="SHO33184.1"/>
    </source>
</evidence>
<dbReference type="EMBL" id="LT671577">
    <property type="protein sequence ID" value="SHO33184.1"/>
    <property type="molecule type" value="Genomic_DNA"/>
</dbReference>
<reference evidence="1 2" key="1">
    <citation type="submission" date="2016-11" db="EMBL/GenBank/DDBJ databases">
        <authorList>
            <consortium name="Urmite Genomes"/>
        </authorList>
    </citation>
    <scope>NUCLEOTIDE SEQUENCE [LARGE SCALE GENOMIC DNA]</scope>
    <source>
        <strain evidence="1 2">A11</strain>
    </source>
</reference>
<dbReference type="Proteomes" id="UP000201465">
    <property type="component" value="Segment"/>
</dbReference>
<dbReference type="RefSeq" id="YP_009329056.1">
    <property type="nucleotide sequence ID" value="NC_032108.1"/>
</dbReference>
<organism evidence="1 2">
    <name type="scientific">Cedratvirus A11</name>
    <dbReference type="NCBI Taxonomy" id="1903266"/>
    <lineage>
        <taxon>Viruses</taxon>
        <taxon>Pithoviruses</taxon>
        <taxon>Orthocedratvirinae</taxon>
        <taxon>Alphacedratvirus</taxon>
        <taxon>Alphacedratvirus aljazairmassiliense</taxon>
    </lineage>
</organism>
<name>A0A1M7XU23_9VIRU</name>
<sequence>MQELFSVCKTIVKEYAEYEQTDSDLDVARCLSKMKKALQVLEGDSETLNKSIARFRQTYKKLDEHWYSRPVIFVLYKDEKLVKGPALHLSKIYKMASKVDRRNKSNLKTQLSESLFLLLQNEPDLKIIESILIKADKDHAPEVRRLVENKDFINLFSLVSKQVYRKREGEGSLKDIFEDQEVLQLLDKVV</sequence>
<accession>A0A1M7XU23</accession>
<evidence type="ECO:0000313" key="2">
    <source>
        <dbReference type="Proteomes" id="UP000201465"/>
    </source>
</evidence>
<gene>
    <name evidence="1" type="ORF">BQ3484_116</name>
</gene>
<keyword evidence="2" id="KW-1185">Reference proteome</keyword>
<dbReference type="GeneID" id="30523059"/>
<proteinExistence type="predicted"/>